<protein>
    <submittedName>
        <fullName evidence="1">Uncharacterized protein</fullName>
    </submittedName>
</protein>
<accession>A0A2S3R6H2</accession>
<proteinExistence type="predicted"/>
<comment type="caution">
    <text evidence="1">The sequence shown here is derived from an EMBL/GenBank/DDBJ whole genome shotgun (WGS) entry which is preliminary data.</text>
</comment>
<organism evidence="1 2">
    <name type="scientific">Vibrio vulnificus</name>
    <dbReference type="NCBI Taxonomy" id="672"/>
    <lineage>
        <taxon>Bacteria</taxon>
        <taxon>Pseudomonadati</taxon>
        <taxon>Pseudomonadota</taxon>
        <taxon>Gammaproteobacteria</taxon>
        <taxon>Vibrionales</taxon>
        <taxon>Vibrionaceae</taxon>
        <taxon>Vibrio</taxon>
    </lineage>
</organism>
<sequence length="502" mass="56664">MANLVEQYLKNHGPSLSSEITEYLVKYHNLSAVAARQRVSRGSKEIYRLDLSFPRRAKFLYLKQQSGSELYWTRLELALLNSHSAYGYAISALRARGGVIPKSHFEIVCGSPIKQKKHLSASVVLNQMIRLKLLYEVYVEDIGTCVYLGLHINHLDSLIPAMKARLFVEELTLRGIYSWMRKLGFASYTQIKARTPEENPRVSTTAWDLAGPSYLSPLVSFKSGSTNPTPGFVVCDILLTQVVTEKDIDPFIKKLSSLRSLRNVGKQLSFFVANSYDQNAFKKLKALGVSPATTATIFDNEIGRGMTLLIELLAQVVSSSVPMESIDQIFKSVGKIDGASNRLRGALFEFVIADAMRLSYGNHVQLNKECKTDKGKKEADVISITSQKVRFIEGKGYNLNKRVTLDEVKYWLDEQVPVFRAYALAHPDWQDAELVFEFWTTSSFEPDALNRLEKSKEITKKYQIEFKDHRGVTEHIAKTKSKSLISTYKEHFVNAPVVVLPS</sequence>
<reference evidence="1 2" key="1">
    <citation type="journal article" date="2018" name="Front. Microbiol.">
        <title>Phylogeny of Vibrio vulnificus from the Analysis of the Core-Genome: Implications for Intra-Species Taxonomy.</title>
        <authorList>
            <person name="Roig F.J."/>
            <person name="Gonzalez-Candelas F."/>
            <person name="Sanjuan E."/>
            <person name="Fouz B."/>
            <person name="Feil E.J."/>
            <person name="Llorens C."/>
            <person name="Baker-Austin C."/>
            <person name="Oliver J.D."/>
            <person name="Danin-Poleg Y."/>
            <person name="Gibas C.J."/>
            <person name="Kashi Y."/>
            <person name="Gulig P.A."/>
            <person name="Morrison S.S."/>
            <person name="Amaro C."/>
        </authorList>
    </citation>
    <scope>NUCLEOTIDE SEQUENCE [LARGE SCALE GENOMIC DNA]</scope>
    <source>
        <strain evidence="1 2">CECT4608</strain>
    </source>
</reference>
<dbReference type="RefSeq" id="WP_103199909.1">
    <property type="nucleotide sequence ID" value="NZ_PDGH01000051.1"/>
</dbReference>
<dbReference type="EMBL" id="PDGH01000051">
    <property type="protein sequence ID" value="POB49318.1"/>
    <property type="molecule type" value="Genomic_DNA"/>
</dbReference>
<dbReference type="AlphaFoldDB" id="A0A2S3R6H2"/>
<name>A0A2S3R6H2_VIBVL</name>
<evidence type="ECO:0000313" key="2">
    <source>
        <dbReference type="Proteomes" id="UP000237466"/>
    </source>
</evidence>
<dbReference type="Proteomes" id="UP000237466">
    <property type="component" value="Unassembled WGS sequence"/>
</dbReference>
<gene>
    <name evidence="1" type="ORF">CRN52_04990</name>
</gene>
<evidence type="ECO:0000313" key="1">
    <source>
        <dbReference type="EMBL" id="POB49318.1"/>
    </source>
</evidence>